<sequence>MLHLLFLQVGPLKNIRRAECSNSTPTRFPSTCLKKQKKGSIEGNDLRKEIVSPLVLNANVLDWLLDHPELIPEEWKRKYIFFWGTIYRGSDDNLYVRYLIWDGAMWDWRRRWLGDDFASSDFPAALAS</sequence>
<name>A0A2M7VGF5_9BACT</name>
<gene>
    <name evidence="1" type="ORF">COX77_00545</name>
</gene>
<dbReference type="EMBL" id="PFPO01000012">
    <property type="protein sequence ID" value="PIZ99774.1"/>
    <property type="molecule type" value="Genomic_DNA"/>
</dbReference>
<reference evidence="2" key="1">
    <citation type="submission" date="2017-09" db="EMBL/GenBank/DDBJ databases">
        <title>Depth-based differentiation of microbial function through sediment-hosted aquifers and enrichment of novel symbionts in the deep terrestrial subsurface.</title>
        <authorList>
            <person name="Probst A.J."/>
            <person name="Ladd B."/>
            <person name="Jarett J.K."/>
            <person name="Geller-Mcgrath D.E."/>
            <person name="Sieber C.M.K."/>
            <person name="Emerson J.B."/>
            <person name="Anantharaman K."/>
            <person name="Thomas B.C."/>
            <person name="Malmstrom R."/>
            <person name="Stieglmeier M."/>
            <person name="Klingl A."/>
            <person name="Woyke T."/>
            <person name="Ryan C.M."/>
            <person name="Banfield J.F."/>
        </authorList>
    </citation>
    <scope>NUCLEOTIDE SEQUENCE [LARGE SCALE GENOMIC DNA]</scope>
</reference>
<dbReference type="Proteomes" id="UP000230405">
    <property type="component" value="Unassembled WGS sequence"/>
</dbReference>
<comment type="caution">
    <text evidence="1">The sequence shown here is derived from an EMBL/GenBank/DDBJ whole genome shotgun (WGS) entry which is preliminary data.</text>
</comment>
<evidence type="ECO:0000313" key="1">
    <source>
        <dbReference type="EMBL" id="PIZ99774.1"/>
    </source>
</evidence>
<evidence type="ECO:0000313" key="2">
    <source>
        <dbReference type="Proteomes" id="UP000230405"/>
    </source>
</evidence>
<protein>
    <submittedName>
        <fullName evidence="1">Uncharacterized protein</fullName>
    </submittedName>
</protein>
<proteinExistence type="predicted"/>
<accession>A0A2M7VGF5</accession>
<organism evidence="1 2">
    <name type="scientific">Candidatus Komeilibacteria bacterium CG_4_10_14_0_2_um_filter_37_10</name>
    <dbReference type="NCBI Taxonomy" id="1974470"/>
    <lineage>
        <taxon>Bacteria</taxon>
        <taxon>Candidatus Komeiliibacteriota</taxon>
    </lineage>
</organism>
<dbReference type="AlphaFoldDB" id="A0A2M7VGF5"/>